<keyword evidence="2" id="KW-1185">Reference proteome</keyword>
<reference evidence="1 2" key="1">
    <citation type="journal article" date="2020" name="Fungal Divers.">
        <title>Resolving the Mortierellaceae phylogeny through synthesis of multi-gene phylogenetics and phylogenomics.</title>
        <authorList>
            <person name="Vandepol N."/>
            <person name="Liber J."/>
            <person name="Desiro A."/>
            <person name="Na H."/>
            <person name="Kennedy M."/>
            <person name="Barry K."/>
            <person name="Grigoriev I.V."/>
            <person name="Miller A.N."/>
            <person name="O'Donnell K."/>
            <person name="Stajich J.E."/>
            <person name="Bonito G."/>
        </authorList>
    </citation>
    <scope>NUCLEOTIDE SEQUENCE [LARGE SCALE GENOMIC DNA]</scope>
    <source>
        <strain evidence="1 2">AD045</strain>
    </source>
</reference>
<sequence>MDCFRDDTKTRPVLPMTVLGPNRPRALTHFSVVGEFQSGWMLNSIIFNLATSTLTSLKIEFYFGPTHTTYTVDLVRILETFPHLKDLSIGGHKHRYKPLVENENGQPSALKTAPTVATKIAGARKQYRLESLTFEPKTFMGPRGPDALLFFGRLGHLKRIQVNAALPYCPSPQDGRPWELGRALQLYRPKLETIGINGPAAVWFFDLAILPHDKIRHIVSLALPSLPLERVGASGRPCTEAGYGIQIQASFLTRLEIQQWPVSDHYIEDMHNTDAAAAAAAKSMVPSALSTDISEIVEERRFRKRRVFNQFDLAIFLQHCSSLCHFSMTGLNIRFKNIIDRAFVPPIPIPGLIDEETAEKRTPIIRPWACEERLETLKFGFAVSASDSREHELVWKHLGRFRKLRSLHFDQSNLFSSLSYGIEGLLEAGMSETLREIRSLPGWWKSKDSQKLVL</sequence>
<gene>
    <name evidence="1" type="ORF">BGZ96_011562</name>
</gene>
<name>A0ABQ7JS04_9FUNG</name>
<dbReference type="Proteomes" id="UP001194696">
    <property type="component" value="Unassembled WGS sequence"/>
</dbReference>
<comment type="caution">
    <text evidence="1">The sequence shown here is derived from an EMBL/GenBank/DDBJ whole genome shotgun (WGS) entry which is preliminary data.</text>
</comment>
<protein>
    <submittedName>
        <fullName evidence="1">Uncharacterized protein</fullName>
    </submittedName>
</protein>
<dbReference type="EMBL" id="JAAAIM010000819">
    <property type="protein sequence ID" value="KAG0284065.1"/>
    <property type="molecule type" value="Genomic_DNA"/>
</dbReference>
<proteinExistence type="predicted"/>
<evidence type="ECO:0000313" key="1">
    <source>
        <dbReference type="EMBL" id="KAG0284065.1"/>
    </source>
</evidence>
<organism evidence="1 2">
    <name type="scientific">Linnemannia gamsii</name>
    <dbReference type="NCBI Taxonomy" id="64522"/>
    <lineage>
        <taxon>Eukaryota</taxon>
        <taxon>Fungi</taxon>
        <taxon>Fungi incertae sedis</taxon>
        <taxon>Mucoromycota</taxon>
        <taxon>Mortierellomycotina</taxon>
        <taxon>Mortierellomycetes</taxon>
        <taxon>Mortierellales</taxon>
        <taxon>Mortierellaceae</taxon>
        <taxon>Linnemannia</taxon>
    </lineage>
</organism>
<accession>A0ABQ7JS04</accession>
<evidence type="ECO:0000313" key="2">
    <source>
        <dbReference type="Proteomes" id="UP001194696"/>
    </source>
</evidence>